<evidence type="ECO:0000313" key="1">
    <source>
        <dbReference type="EMBL" id="CAB4579872.1"/>
    </source>
</evidence>
<protein>
    <submittedName>
        <fullName evidence="1">Unannotated protein</fullName>
    </submittedName>
</protein>
<organism evidence="1">
    <name type="scientific">freshwater metagenome</name>
    <dbReference type="NCBI Taxonomy" id="449393"/>
    <lineage>
        <taxon>unclassified sequences</taxon>
        <taxon>metagenomes</taxon>
        <taxon>ecological metagenomes</taxon>
    </lineage>
</organism>
<dbReference type="EMBL" id="CAEZTM010000082">
    <property type="protein sequence ID" value="CAB4579872.1"/>
    <property type="molecule type" value="Genomic_DNA"/>
</dbReference>
<dbReference type="AlphaFoldDB" id="A0A6J6ETP9"/>
<accession>A0A6J6ETP9</accession>
<reference evidence="1" key="1">
    <citation type="submission" date="2020-05" db="EMBL/GenBank/DDBJ databases">
        <authorList>
            <person name="Chiriac C."/>
            <person name="Salcher M."/>
            <person name="Ghai R."/>
            <person name="Kavagutti S V."/>
        </authorList>
    </citation>
    <scope>NUCLEOTIDE SEQUENCE</scope>
</reference>
<sequence>MGIKGCLDIGLWNTGGGDIASDDGSWNSQVLQGRGTAASKSQKGAALVELAR</sequence>
<proteinExistence type="predicted"/>
<gene>
    <name evidence="1" type="ORF">UFOPK1684_01318</name>
</gene>
<name>A0A6J6ETP9_9ZZZZ</name>